<evidence type="ECO:0000313" key="3">
    <source>
        <dbReference type="EMBL" id="GEP58897.1"/>
    </source>
</evidence>
<feature type="region of interest" description="Disordered" evidence="1">
    <location>
        <begin position="34"/>
        <end position="63"/>
    </location>
</feature>
<dbReference type="NCBIfam" id="TIGR03016">
    <property type="entry name" value="pepcterm_hypo_1"/>
    <property type="match status" value="1"/>
</dbReference>
<evidence type="ECO:0000256" key="2">
    <source>
        <dbReference type="SAM" id="SignalP"/>
    </source>
</evidence>
<comment type="caution">
    <text evidence="3">The sequence shown here is derived from an EMBL/GenBank/DDBJ whole genome shotgun (WGS) entry which is preliminary data.</text>
</comment>
<dbReference type="Proteomes" id="UP000321058">
    <property type="component" value="Unassembled WGS sequence"/>
</dbReference>
<proteinExistence type="predicted"/>
<reference evidence="3 4" key="1">
    <citation type="submission" date="2019-07" db="EMBL/GenBank/DDBJ databases">
        <title>Whole genome shotgun sequence of Reyranella soli NBRC 108950.</title>
        <authorList>
            <person name="Hosoyama A."/>
            <person name="Uohara A."/>
            <person name="Ohji S."/>
            <person name="Ichikawa N."/>
        </authorList>
    </citation>
    <scope>NUCLEOTIDE SEQUENCE [LARGE SCALE GENOMIC DNA]</scope>
    <source>
        <strain evidence="3 4">NBRC 108950</strain>
    </source>
</reference>
<accession>A0A512NIW6</accession>
<dbReference type="InterPro" id="IPR017467">
    <property type="entry name" value="CHP03016_PEP-CTERM"/>
</dbReference>
<name>A0A512NIW6_9HYPH</name>
<keyword evidence="4" id="KW-1185">Reference proteome</keyword>
<feature type="signal peptide" evidence="2">
    <location>
        <begin position="1"/>
        <end position="21"/>
    </location>
</feature>
<evidence type="ECO:0000256" key="1">
    <source>
        <dbReference type="SAM" id="MobiDB-lite"/>
    </source>
</evidence>
<organism evidence="3 4">
    <name type="scientific">Reyranella soli</name>
    <dbReference type="NCBI Taxonomy" id="1230389"/>
    <lineage>
        <taxon>Bacteria</taxon>
        <taxon>Pseudomonadati</taxon>
        <taxon>Pseudomonadota</taxon>
        <taxon>Alphaproteobacteria</taxon>
        <taxon>Hyphomicrobiales</taxon>
        <taxon>Reyranellaceae</taxon>
        <taxon>Reyranella</taxon>
    </lineage>
</organism>
<dbReference type="AlphaFoldDB" id="A0A512NIW6"/>
<feature type="chain" id="PRO_5021700547" description="TIGR03016 family PEP-CTERM system-associated outer membrane protein" evidence="2">
    <location>
        <begin position="22"/>
        <end position="591"/>
    </location>
</feature>
<protein>
    <recommendedName>
        <fullName evidence="5">TIGR03016 family PEP-CTERM system-associated outer membrane protein</fullName>
    </recommendedName>
</protein>
<dbReference type="RefSeq" id="WP_170303458.1">
    <property type="nucleotide sequence ID" value="NZ_BKAJ01000113.1"/>
</dbReference>
<dbReference type="EMBL" id="BKAJ01000113">
    <property type="protein sequence ID" value="GEP58897.1"/>
    <property type="molecule type" value="Genomic_DNA"/>
</dbReference>
<sequence>MPIKLGAALLASVVVALPAAAQIAPPAGGTIPVVTGDSAPPTPAVPGDSTVTPPATPALESPALGPLSAPDTPINRPFLGGALPGFANTAPGLGVAGVGTPFELGNRPYAIRPSIGVEVLATDNVFQTSDARGDIVTTIAPSLEAAIATTRLTGTLRYMPALRLYATYSNQDGVDQVGDGRLLAALVPGLFYVDVRGAASVLPSFAGFIPGSGQLVAGSDTMQTYTAQVTPFLVQRFGSAATVQAGYSFQYSSQNFTNFSQGSPEFSLNSPGSAENYTAHRGFAVLRSGEDFGRLALQARVDGTKYVGNGIYDDSHRFITALETRYAILRSVALLGEIGYENQEYSGTSPFSISDAIWSVGLRLTPGPDSIVVIKYGRQNGFNSFYLNAGTALGVRTTLFATYRETLATTLTQAQDLLATTTVDALGNPVDSQSGAPVVLINPFLGLSDTLYRMRIGTASLRHHWPRDVLTLSGTWQSQDPMTSANNAVPAISNRGTYATLSWGHEFSPRTTGVATAQYGHVFEQPGFGQSGFGQPAQGDSDTYALSATLIHQLNDKLTGSIQVAWTNNTSSVVNQGYSQGVIRASLRRTF</sequence>
<evidence type="ECO:0008006" key="5">
    <source>
        <dbReference type="Google" id="ProtNLM"/>
    </source>
</evidence>
<keyword evidence="2" id="KW-0732">Signal</keyword>
<gene>
    <name evidence="3" type="ORF">RSO01_60630</name>
</gene>
<evidence type="ECO:0000313" key="4">
    <source>
        <dbReference type="Proteomes" id="UP000321058"/>
    </source>
</evidence>